<dbReference type="Proteomes" id="UP000187429">
    <property type="component" value="Unassembled WGS sequence"/>
</dbReference>
<evidence type="ECO:0000313" key="2">
    <source>
        <dbReference type="Proteomes" id="UP000187429"/>
    </source>
</evidence>
<name>A0A1R1YRJ2_9FUNG</name>
<protein>
    <submittedName>
        <fullName evidence="1">Uncharacterized protein</fullName>
    </submittedName>
</protein>
<gene>
    <name evidence="1" type="ORF">AYI69_g983</name>
</gene>
<keyword evidence="2" id="KW-1185">Reference proteome</keyword>
<sequence>MKRANHTKEPKQLLEDDDVGRPSSFKLVHRVTQLALLHHHAHCHPVLLIQVRDRRRHPPLADLQHLLERHPQYSVRDLRHQRPMKRLLVADHQRLRIKHRPDIRQPCRPHRLPALNKIHDPVCQPEPARRLHAPGNVLDLRIVSATLPALRREPRKVPPRQVRKTRHYPLPQQLRRIAVLPNRHLHLQLAPPKPKLRLHFNPFLALLQTLLHNIPPRYPQIYFALAHVLRYIRRRKKHQHYLHVRRVRYIVPWLPIKLKPYLVQQLQDLLEKTPLLRNCKYKQPFHRIHPVTFIIYFTRISFYLY</sequence>
<dbReference type="AlphaFoldDB" id="A0A1R1YRJ2"/>
<accession>A0A1R1YRJ2</accession>
<organism evidence="1 2">
    <name type="scientific">Smittium culicis</name>
    <dbReference type="NCBI Taxonomy" id="133412"/>
    <lineage>
        <taxon>Eukaryota</taxon>
        <taxon>Fungi</taxon>
        <taxon>Fungi incertae sedis</taxon>
        <taxon>Zoopagomycota</taxon>
        <taxon>Kickxellomycotina</taxon>
        <taxon>Harpellomycetes</taxon>
        <taxon>Harpellales</taxon>
        <taxon>Legeriomycetaceae</taxon>
        <taxon>Smittium</taxon>
    </lineage>
</organism>
<dbReference type="EMBL" id="LSSM01000262">
    <property type="protein sequence ID" value="OMJ29518.1"/>
    <property type="molecule type" value="Genomic_DNA"/>
</dbReference>
<evidence type="ECO:0000313" key="1">
    <source>
        <dbReference type="EMBL" id="OMJ29518.1"/>
    </source>
</evidence>
<proteinExistence type="predicted"/>
<comment type="caution">
    <text evidence="1">The sequence shown here is derived from an EMBL/GenBank/DDBJ whole genome shotgun (WGS) entry which is preliminary data.</text>
</comment>
<reference evidence="2" key="1">
    <citation type="submission" date="2017-01" db="EMBL/GenBank/DDBJ databases">
        <authorList>
            <person name="Wang Y."/>
            <person name="White M."/>
            <person name="Kvist S."/>
            <person name="Moncalvo J.-M."/>
        </authorList>
    </citation>
    <scope>NUCLEOTIDE SEQUENCE [LARGE SCALE GENOMIC DNA]</scope>
    <source>
        <strain evidence="2">ID-206-W2</strain>
    </source>
</reference>